<sequence length="340" mass="37791">MTGPPYPTGMLRAYRPSSVYKLQELCRRVLIANFTLTGWKSATQRLSGRARREAALIPSSHFFGCSVNFFLLAEFSKSGHPSYQVKCLLDQTWYLAIRVQDRRPDRILEDEEFWRWAWPVHRHLLSALAVAVDAPSSSVYIITVLPDDRLERVALELAASALCVAETNLWKFLLQLCSVLLYLEGQGLTVEPFDFCNVYLRGNDIVLNNRLVWTKRRFEATSLPACLWSLLLPPGEKCTTLRTGSEASANAFSVAAVLAQLVSLSLGGKDSLSPRGKRTAVQPSGSSQSDVCRMHGVEVIASPSHYSERLLATLGEMFCNSRIALQEVRDMANGVCESSA</sequence>
<dbReference type="VEuPathDB" id="VectorBase:HLOH_045264"/>
<accession>A0A9J6HDV5</accession>
<feature type="region of interest" description="Disordered" evidence="1">
    <location>
        <begin position="270"/>
        <end position="289"/>
    </location>
</feature>
<evidence type="ECO:0000256" key="1">
    <source>
        <dbReference type="SAM" id="MobiDB-lite"/>
    </source>
</evidence>
<protein>
    <submittedName>
        <fullName evidence="2">Uncharacterized protein</fullName>
    </submittedName>
</protein>
<proteinExistence type="predicted"/>
<keyword evidence="3" id="KW-1185">Reference proteome</keyword>
<gene>
    <name evidence="2" type="ORF">HPB48_027057</name>
</gene>
<dbReference type="EMBL" id="JABSTR010003702">
    <property type="protein sequence ID" value="KAH9385021.1"/>
    <property type="molecule type" value="Genomic_DNA"/>
</dbReference>
<dbReference type="AlphaFoldDB" id="A0A9J6HDV5"/>
<name>A0A9J6HDV5_HAELO</name>
<reference evidence="2 3" key="1">
    <citation type="journal article" date="2020" name="Cell">
        <title>Large-Scale Comparative Analyses of Tick Genomes Elucidate Their Genetic Diversity and Vector Capacities.</title>
        <authorList>
            <consortium name="Tick Genome and Microbiome Consortium (TIGMIC)"/>
            <person name="Jia N."/>
            <person name="Wang J."/>
            <person name="Shi W."/>
            <person name="Du L."/>
            <person name="Sun Y."/>
            <person name="Zhan W."/>
            <person name="Jiang J.F."/>
            <person name="Wang Q."/>
            <person name="Zhang B."/>
            <person name="Ji P."/>
            <person name="Bell-Sakyi L."/>
            <person name="Cui X.M."/>
            <person name="Yuan T.T."/>
            <person name="Jiang B.G."/>
            <person name="Yang W.F."/>
            <person name="Lam T.T."/>
            <person name="Chang Q.C."/>
            <person name="Ding S.J."/>
            <person name="Wang X.J."/>
            <person name="Zhu J.G."/>
            <person name="Ruan X.D."/>
            <person name="Zhao L."/>
            <person name="Wei J.T."/>
            <person name="Ye R.Z."/>
            <person name="Que T.C."/>
            <person name="Du C.H."/>
            <person name="Zhou Y.H."/>
            <person name="Cheng J.X."/>
            <person name="Dai P.F."/>
            <person name="Guo W.B."/>
            <person name="Han X.H."/>
            <person name="Huang E.J."/>
            <person name="Li L.F."/>
            <person name="Wei W."/>
            <person name="Gao Y.C."/>
            <person name="Liu J.Z."/>
            <person name="Shao H.Z."/>
            <person name="Wang X."/>
            <person name="Wang C.C."/>
            <person name="Yang T.C."/>
            <person name="Huo Q.B."/>
            <person name="Li W."/>
            <person name="Chen H.Y."/>
            <person name="Chen S.E."/>
            <person name="Zhou L.G."/>
            <person name="Ni X.B."/>
            <person name="Tian J.H."/>
            <person name="Sheng Y."/>
            <person name="Liu T."/>
            <person name="Pan Y.S."/>
            <person name="Xia L.Y."/>
            <person name="Li J."/>
            <person name="Zhao F."/>
            <person name="Cao W.C."/>
        </authorList>
    </citation>
    <scope>NUCLEOTIDE SEQUENCE [LARGE SCALE GENOMIC DNA]</scope>
    <source>
        <strain evidence="2">HaeL-2018</strain>
    </source>
</reference>
<dbReference type="OMA" id="CVLSSEY"/>
<dbReference type="OrthoDB" id="6494783at2759"/>
<organism evidence="2 3">
    <name type="scientific">Haemaphysalis longicornis</name>
    <name type="common">Bush tick</name>
    <dbReference type="NCBI Taxonomy" id="44386"/>
    <lineage>
        <taxon>Eukaryota</taxon>
        <taxon>Metazoa</taxon>
        <taxon>Ecdysozoa</taxon>
        <taxon>Arthropoda</taxon>
        <taxon>Chelicerata</taxon>
        <taxon>Arachnida</taxon>
        <taxon>Acari</taxon>
        <taxon>Parasitiformes</taxon>
        <taxon>Ixodida</taxon>
        <taxon>Ixodoidea</taxon>
        <taxon>Ixodidae</taxon>
        <taxon>Haemaphysalinae</taxon>
        <taxon>Haemaphysalis</taxon>
    </lineage>
</organism>
<comment type="caution">
    <text evidence="2">The sequence shown here is derived from an EMBL/GenBank/DDBJ whole genome shotgun (WGS) entry which is preliminary data.</text>
</comment>
<evidence type="ECO:0000313" key="2">
    <source>
        <dbReference type="EMBL" id="KAH9385021.1"/>
    </source>
</evidence>
<dbReference type="Proteomes" id="UP000821853">
    <property type="component" value="Unassembled WGS sequence"/>
</dbReference>
<evidence type="ECO:0000313" key="3">
    <source>
        <dbReference type="Proteomes" id="UP000821853"/>
    </source>
</evidence>